<feature type="domain" description="Restriction endonuclease type IV Mrr" evidence="2">
    <location>
        <begin position="163"/>
        <end position="285"/>
    </location>
</feature>
<keyword evidence="4" id="KW-0378">Hydrolase</keyword>
<keyword evidence="4" id="KW-0540">Nuclease</keyword>
<feature type="compositionally biased region" description="Polar residues" evidence="1">
    <location>
        <begin position="111"/>
        <end position="135"/>
    </location>
</feature>
<dbReference type="Gene3D" id="3.40.1350.10">
    <property type="match status" value="1"/>
</dbReference>
<dbReference type="Pfam" id="PF14338">
    <property type="entry name" value="Mrr_N"/>
    <property type="match status" value="1"/>
</dbReference>
<keyword evidence="4" id="KW-0255">Endonuclease</keyword>
<gene>
    <name evidence="4" type="ORF">CVS29_10585</name>
</gene>
<evidence type="ECO:0000259" key="2">
    <source>
        <dbReference type="Pfam" id="PF04471"/>
    </source>
</evidence>
<dbReference type="InterPro" id="IPR007560">
    <property type="entry name" value="Restrct_endonuc_IV_Mrr"/>
</dbReference>
<dbReference type="RefSeq" id="WP_110106306.1">
    <property type="nucleotide sequence ID" value="NZ_JACBZZ010000001.1"/>
</dbReference>
<evidence type="ECO:0000259" key="3">
    <source>
        <dbReference type="Pfam" id="PF14338"/>
    </source>
</evidence>
<name>A0A2V3DQ85_9MICC</name>
<dbReference type="OrthoDB" id="9803736at2"/>
<evidence type="ECO:0000313" key="4">
    <source>
        <dbReference type="EMBL" id="PXA65130.1"/>
    </source>
</evidence>
<dbReference type="InterPro" id="IPR011335">
    <property type="entry name" value="Restrct_endonuc-II-like"/>
</dbReference>
<dbReference type="Pfam" id="PF04471">
    <property type="entry name" value="Mrr_cat"/>
    <property type="match status" value="1"/>
</dbReference>
<dbReference type="GO" id="GO:0015666">
    <property type="term" value="F:restriction endodeoxyribonuclease activity"/>
    <property type="evidence" value="ECO:0007669"/>
    <property type="project" value="TreeGrafter"/>
</dbReference>
<proteinExistence type="predicted"/>
<comment type="caution">
    <text evidence="4">The sequence shown here is derived from an EMBL/GenBank/DDBJ whole genome shotgun (WGS) entry which is preliminary data.</text>
</comment>
<dbReference type="GO" id="GO:0009307">
    <property type="term" value="P:DNA restriction-modification system"/>
    <property type="evidence" value="ECO:0007669"/>
    <property type="project" value="InterPro"/>
</dbReference>
<organism evidence="4 5">
    <name type="scientific">Arthrobacter psychrochitiniphilus</name>
    <dbReference type="NCBI Taxonomy" id="291045"/>
    <lineage>
        <taxon>Bacteria</taxon>
        <taxon>Bacillati</taxon>
        <taxon>Actinomycetota</taxon>
        <taxon>Actinomycetes</taxon>
        <taxon>Micrococcales</taxon>
        <taxon>Micrococcaceae</taxon>
        <taxon>Arthrobacter</taxon>
    </lineage>
</organism>
<evidence type="ECO:0000313" key="5">
    <source>
        <dbReference type="Proteomes" id="UP000246303"/>
    </source>
</evidence>
<dbReference type="InterPro" id="IPR052906">
    <property type="entry name" value="Type_IV_Methyl-Rstrct_Enzyme"/>
</dbReference>
<dbReference type="EMBL" id="QHLZ01000006">
    <property type="protein sequence ID" value="PXA65130.1"/>
    <property type="molecule type" value="Genomic_DNA"/>
</dbReference>
<dbReference type="PANTHER" id="PTHR30015:SF7">
    <property type="entry name" value="TYPE IV METHYL-DIRECTED RESTRICTION ENZYME ECOKMRR"/>
    <property type="match status" value="1"/>
</dbReference>
<dbReference type="SUPFAM" id="SSF52980">
    <property type="entry name" value="Restriction endonuclease-like"/>
    <property type="match status" value="1"/>
</dbReference>
<dbReference type="PANTHER" id="PTHR30015">
    <property type="entry name" value="MRR RESTRICTION SYSTEM PROTEIN"/>
    <property type="match status" value="1"/>
</dbReference>
<feature type="region of interest" description="Disordered" evidence="1">
    <location>
        <begin position="111"/>
        <end position="139"/>
    </location>
</feature>
<sequence length="311" mass="34535">MVLPQWHGFVDPVLRLMVDGQIRRNVEIRNLVAERTELSEEDRAETMSSGEARWANRINWAIFDSFKAGLLLREARGQYKISDEGRRRASESGEITYQTLMEYDSYVEYQGSSKQPKTGSSLTIGATEPGQTTTAAADPSEALEQSAAQLNRVVIDEIYGSLMQLSPDGFERLIPHVVKALGYGTDREDNLKPTQRSGDKGIDGIVWQDALGFDRVYLQAKRYSEGNNVGGPEVQAFSGALGQFRATKGIFITTSTFTPAARAVARETAHYTLILIDGQRLASLMFEYGVGIQVDKTVIVKKLDQDFFDGF</sequence>
<feature type="domain" description="Restriction system protein Mrr-like N-terminal" evidence="3">
    <location>
        <begin position="6"/>
        <end position="88"/>
    </location>
</feature>
<reference evidence="4 5" key="1">
    <citation type="submission" date="2018-05" db="EMBL/GenBank/DDBJ databases">
        <title>Genetic diversity of glacier-inhabiting Cryobacterium bacteria in China and description of Cryobacterium mengkeensis sp. nov. and Arthrobacter glacialis sp. nov.</title>
        <authorList>
            <person name="Liu Q."/>
            <person name="Xin Y.-H."/>
        </authorList>
    </citation>
    <scope>NUCLEOTIDE SEQUENCE [LARGE SCALE GENOMIC DNA]</scope>
    <source>
        <strain evidence="4 5">GP3</strain>
    </source>
</reference>
<protein>
    <submittedName>
        <fullName evidence="4">Restriction endonuclease</fullName>
    </submittedName>
</protein>
<dbReference type="GO" id="GO:0003677">
    <property type="term" value="F:DNA binding"/>
    <property type="evidence" value="ECO:0007669"/>
    <property type="project" value="InterPro"/>
</dbReference>
<evidence type="ECO:0000256" key="1">
    <source>
        <dbReference type="SAM" id="MobiDB-lite"/>
    </source>
</evidence>
<dbReference type="InterPro" id="IPR011856">
    <property type="entry name" value="tRNA_endonuc-like_dom_sf"/>
</dbReference>
<dbReference type="InterPro" id="IPR025745">
    <property type="entry name" value="Mrr-like_N_dom"/>
</dbReference>
<keyword evidence="5" id="KW-1185">Reference proteome</keyword>
<accession>A0A2V3DQ85</accession>
<dbReference type="Proteomes" id="UP000246303">
    <property type="component" value="Unassembled WGS sequence"/>
</dbReference>
<dbReference type="AlphaFoldDB" id="A0A2V3DQ85"/>